<protein>
    <submittedName>
        <fullName evidence="1">Pyridoxamine 5'-phosphate oxidase family protein</fullName>
    </submittedName>
</protein>
<dbReference type="SUPFAM" id="SSF50475">
    <property type="entry name" value="FMN-binding split barrel"/>
    <property type="match status" value="1"/>
</dbReference>
<dbReference type="Pfam" id="PF12900">
    <property type="entry name" value="Pyridox_ox_2"/>
    <property type="match status" value="1"/>
</dbReference>
<dbReference type="RefSeq" id="WP_369240902.1">
    <property type="nucleotide sequence ID" value="NZ_CP163435.1"/>
</dbReference>
<evidence type="ECO:0000313" key="1">
    <source>
        <dbReference type="EMBL" id="XDQ30710.1"/>
    </source>
</evidence>
<gene>
    <name evidence="1" type="ORF">AB5J56_41060</name>
</gene>
<dbReference type="InterPro" id="IPR012349">
    <property type="entry name" value="Split_barrel_FMN-bd"/>
</dbReference>
<proteinExistence type="predicted"/>
<accession>A0AB39PM67</accession>
<dbReference type="InterPro" id="IPR024747">
    <property type="entry name" value="Pyridox_Oxase-rel"/>
</dbReference>
<dbReference type="AlphaFoldDB" id="A0AB39PM67"/>
<reference evidence="1" key="1">
    <citation type="submission" date="2024-07" db="EMBL/GenBank/DDBJ databases">
        <authorList>
            <person name="Yu S.T."/>
        </authorList>
    </citation>
    <scope>NUCLEOTIDE SEQUENCE</scope>
    <source>
        <strain evidence="1">R21</strain>
    </source>
</reference>
<organism evidence="1">
    <name type="scientific">Streptomyces sp. R21</name>
    <dbReference type="NCBI Taxonomy" id="3238627"/>
    <lineage>
        <taxon>Bacteria</taxon>
        <taxon>Bacillati</taxon>
        <taxon>Actinomycetota</taxon>
        <taxon>Actinomycetes</taxon>
        <taxon>Kitasatosporales</taxon>
        <taxon>Streptomycetaceae</taxon>
        <taxon>Streptomyces</taxon>
    </lineage>
</organism>
<dbReference type="Gene3D" id="2.30.110.10">
    <property type="entry name" value="Electron Transport, Fmn-binding Protein, Chain A"/>
    <property type="match status" value="1"/>
</dbReference>
<sequence length="138" mass="15126">MNAAPRPRARLVELSRYEALKLLGSAPLGRVAFTDRALPAIRPVNHVMDGDTIVIRTHSGSALLKRTLDTEVVAYEADLLDPAARTGWSVVVTGIATRVSDPADLARYQAMLVPWVDAEMGHVVRIQPDIVSGYRLER</sequence>
<name>A0AB39PM67_9ACTN</name>
<dbReference type="EMBL" id="CP163435">
    <property type="protein sequence ID" value="XDQ30710.1"/>
    <property type="molecule type" value="Genomic_DNA"/>
</dbReference>